<sequence length="64" mass="6966">EEGLFPCVMGERNSNKEGDSKIMNSMALLPDPVPAVRCGVGSIMPLAIQPTFRCPDMDLDVCRL</sequence>
<proteinExistence type="predicted"/>
<accession>A0A5E4CF32</accession>
<dbReference type="EMBL" id="CABDUW010001240">
    <property type="protein sequence ID" value="VTJ79910.1"/>
    <property type="molecule type" value="Genomic_DNA"/>
</dbReference>
<feature type="non-terminal residue" evidence="1">
    <location>
        <position position="1"/>
    </location>
</feature>
<reference evidence="1" key="1">
    <citation type="submission" date="2019-04" db="EMBL/GenBank/DDBJ databases">
        <authorList>
            <person name="Alioto T."/>
            <person name="Alioto T."/>
        </authorList>
    </citation>
    <scope>NUCLEOTIDE SEQUENCE [LARGE SCALE GENOMIC DNA]</scope>
</reference>
<dbReference type="Proteomes" id="UP000335636">
    <property type="component" value="Unassembled WGS sequence"/>
</dbReference>
<comment type="caution">
    <text evidence="1">The sequence shown here is derived from an EMBL/GenBank/DDBJ whole genome shotgun (WGS) entry which is preliminary data.</text>
</comment>
<protein>
    <submittedName>
        <fullName evidence="1">Uncharacterized protein</fullName>
    </submittedName>
</protein>
<organism evidence="1 2">
    <name type="scientific">Marmota monax</name>
    <name type="common">Woodchuck</name>
    <dbReference type="NCBI Taxonomy" id="9995"/>
    <lineage>
        <taxon>Eukaryota</taxon>
        <taxon>Metazoa</taxon>
        <taxon>Chordata</taxon>
        <taxon>Craniata</taxon>
        <taxon>Vertebrata</taxon>
        <taxon>Euteleostomi</taxon>
        <taxon>Mammalia</taxon>
        <taxon>Eutheria</taxon>
        <taxon>Euarchontoglires</taxon>
        <taxon>Glires</taxon>
        <taxon>Rodentia</taxon>
        <taxon>Sciuromorpha</taxon>
        <taxon>Sciuridae</taxon>
        <taxon>Xerinae</taxon>
        <taxon>Marmotini</taxon>
        <taxon>Marmota</taxon>
    </lineage>
</organism>
<dbReference type="AlphaFoldDB" id="A0A5E4CF32"/>
<evidence type="ECO:0000313" key="1">
    <source>
        <dbReference type="EMBL" id="VTJ79910.1"/>
    </source>
</evidence>
<evidence type="ECO:0000313" key="2">
    <source>
        <dbReference type="Proteomes" id="UP000335636"/>
    </source>
</evidence>
<keyword evidence="2" id="KW-1185">Reference proteome</keyword>
<name>A0A5E4CF32_MARMO</name>
<feature type="non-terminal residue" evidence="1">
    <location>
        <position position="64"/>
    </location>
</feature>
<gene>
    <name evidence="1" type="ORF">MONAX_5E012688</name>
</gene>